<dbReference type="CDD" id="cd02149">
    <property type="entry name" value="NfsB-like"/>
    <property type="match status" value="1"/>
</dbReference>
<dbReference type="InterPro" id="IPR050627">
    <property type="entry name" value="Nitroreductase/BluB"/>
</dbReference>
<keyword evidence="4" id="KW-0288">FMN</keyword>
<keyword evidence="3" id="KW-0285">Flavoprotein</keyword>
<dbReference type="Gene3D" id="3.40.109.10">
    <property type="entry name" value="NADH Oxidase"/>
    <property type="match status" value="1"/>
</dbReference>
<protein>
    <submittedName>
        <fullName evidence="9">Nitroreductase</fullName>
    </submittedName>
</protein>
<accession>B9XJ32</accession>
<evidence type="ECO:0000256" key="1">
    <source>
        <dbReference type="ARBA" id="ARBA00001917"/>
    </source>
</evidence>
<dbReference type="PANTHER" id="PTHR23026">
    <property type="entry name" value="NADPH NITROREDUCTASE"/>
    <property type="match status" value="1"/>
</dbReference>
<dbReference type="InterPro" id="IPR000415">
    <property type="entry name" value="Nitroreductase-like"/>
</dbReference>
<dbReference type="Proteomes" id="UP000003688">
    <property type="component" value="Unassembled WGS sequence"/>
</dbReference>
<organism evidence="9 10">
    <name type="scientific">Pedosphaera parvula (strain Ellin514)</name>
    <dbReference type="NCBI Taxonomy" id="320771"/>
    <lineage>
        <taxon>Bacteria</taxon>
        <taxon>Pseudomonadati</taxon>
        <taxon>Verrucomicrobiota</taxon>
        <taxon>Pedosphaerae</taxon>
        <taxon>Pedosphaerales</taxon>
        <taxon>Pedosphaeraceae</taxon>
        <taxon>Pedosphaera</taxon>
    </lineage>
</organism>
<feature type="domain" description="Nitroreductase" evidence="8">
    <location>
        <begin position="15"/>
        <end position="192"/>
    </location>
</feature>
<evidence type="ECO:0000313" key="10">
    <source>
        <dbReference type="Proteomes" id="UP000003688"/>
    </source>
</evidence>
<keyword evidence="7" id="KW-0520">NAD</keyword>
<keyword evidence="5" id="KW-0521">NADP</keyword>
<comment type="caution">
    <text evidence="9">The sequence shown here is derived from an EMBL/GenBank/DDBJ whole genome shotgun (WGS) entry which is preliminary data.</text>
</comment>
<reference evidence="9 10" key="1">
    <citation type="journal article" date="2011" name="J. Bacteriol.">
        <title>Genome sequence of 'Pedosphaera parvula' Ellin514, an aerobic Verrucomicrobial isolate from pasture soil.</title>
        <authorList>
            <person name="Kant R."/>
            <person name="van Passel M.W."/>
            <person name="Sangwan P."/>
            <person name="Palva A."/>
            <person name="Lucas S."/>
            <person name="Copeland A."/>
            <person name="Lapidus A."/>
            <person name="Glavina Del Rio T."/>
            <person name="Dalin E."/>
            <person name="Tice H."/>
            <person name="Bruce D."/>
            <person name="Goodwin L."/>
            <person name="Pitluck S."/>
            <person name="Chertkov O."/>
            <person name="Larimer F.W."/>
            <person name="Land M.L."/>
            <person name="Hauser L."/>
            <person name="Brettin T.S."/>
            <person name="Detter J.C."/>
            <person name="Han S."/>
            <person name="de Vos W.M."/>
            <person name="Janssen P.H."/>
            <person name="Smidt H."/>
        </authorList>
    </citation>
    <scope>NUCLEOTIDE SEQUENCE [LARGE SCALE GENOMIC DNA]</scope>
    <source>
        <strain evidence="9 10">Ellin514</strain>
    </source>
</reference>
<comment type="similarity">
    <text evidence="2">Belongs to the nitroreductase family.</text>
</comment>
<dbReference type="PANTHER" id="PTHR23026:SF125">
    <property type="entry name" value="OXYGEN-INSENSITIVE NAD(P)H NITROREDUCTASE"/>
    <property type="match status" value="1"/>
</dbReference>
<dbReference type="SUPFAM" id="SSF55469">
    <property type="entry name" value="FMN-dependent nitroreductase-like"/>
    <property type="match status" value="1"/>
</dbReference>
<comment type="cofactor">
    <cofactor evidence="1">
        <name>FMN</name>
        <dbReference type="ChEBI" id="CHEBI:58210"/>
    </cofactor>
</comment>
<evidence type="ECO:0000256" key="4">
    <source>
        <dbReference type="ARBA" id="ARBA00022643"/>
    </source>
</evidence>
<dbReference type="InterPro" id="IPR029479">
    <property type="entry name" value="Nitroreductase"/>
</dbReference>
<dbReference type="RefSeq" id="WP_007415825.1">
    <property type="nucleotide sequence ID" value="NZ_ABOX02000020.1"/>
</dbReference>
<keyword evidence="10" id="KW-1185">Reference proteome</keyword>
<evidence type="ECO:0000256" key="7">
    <source>
        <dbReference type="ARBA" id="ARBA00023027"/>
    </source>
</evidence>
<dbReference type="STRING" id="320771.Cflav_PD3129"/>
<evidence type="ECO:0000313" key="9">
    <source>
        <dbReference type="EMBL" id="EEF60070.1"/>
    </source>
</evidence>
<keyword evidence="6" id="KW-0560">Oxidoreductase</keyword>
<evidence type="ECO:0000256" key="6">
    <source>
        <dbReference type="ARBA" id="ARBA00023002"/>
    </source>
</evidence>
<sequence>MNTNISPRQLLGQLNWRYAVKQFDSARKISPEVWTTLEDALVLTPSSGGLQPWAFIVVDDPAIREKLVSASYGQTKVKEASHLVVFAAKQNFSAADVDAHIKRTAEVQGQTVEALAPFRDMLVGGIVNAMDRPALKAWAGRQVAIALGNLLTSAALLGIDACPMEGFVPAQYDSILGLESKGLSAVAICTLGFRSEKDTFAALPKVRFRKEQVIFHI</sequence>
<evidence type="ECO:0000256" key="5">
    <source>
        <dbReference type="ARBA" id="ARBA00022857"/>
    </source>
</evidence>
<evidence type="ECO:0000259" key="8">
    <source>
        <dbReference type="Pfam" id="PF00881"/>
    </source>
</evidence>
<dbReference type="InterPro" id="IPR033878">
    <property type="entry name" value="NfsB-like"/>
</dbReference>
<dbReference type="OrthoDB" id="9809288at2"/>
<dbReference type="GO" id="GO:0046256">
    <property type="term" value="P:2,4,6-trinitrotoluene catabolic process"/>
    <property type="evidence" value="ECO:0007669"/>
    <property type="project" value="TreeGrafter"/>
</dbReference>
<dbReference type="GO" id="GO:0046857">
    <property type="term" value="F:oxidoreductase activity, acting on other nitrogenous compounds as donors, with NAD or NADP as acceptor"/>
    <property type="evidence" value="ECO:0007669"/>
    <property type="project" value="TreeGrafter"/>
</dbReference>
<name>B9XJ32_PEDPL</name>
<evidence type="ECO:0000256" key="2">
    <source>
        <dbReference type="ARBA" id="ARBA00007118"/>
    </source>
</evidence>
<dbReference type="Pfam" id="PF00881">
    <property type="entry name" value="Nitroreductase"/>
    <property type="match status" value="1"/>
</dbReference>
<dbReference type="AlphaFoldDB" id="B9XJ32"/>
<gene>
    <name evidence="9" type="ORF">Cflav_PD3129</name>
</gene>
<dbReference type="GO" id="GO:0005829">
    <property type="term" value="C:cytosol"/>
    <property type="evidence" value="ECO:0007669"/>
    <property type="project" value="TreeGrafter"/>
</dbReference>
<evidence type="ECO:0000256" key="3">
    <source>
        <dbReference type="ARBA" id="ARBA00022630"/>
    </source>
</evidence>
<proteinExistence type="inferred from homology"/>
<dbReference type="EMBL" id="ABOX02000020">
    <property type="protein sequence ID" value="EEF60070.1"/>
    <property type="molecule type" value="Genomic_DNA"/>
</dbReference>